<proteinExistence type="predicted"/>
<dbReference type="Proteomes" id="UP001373909">
    <property type="component" value="Chromosome"/>
</dbReference>
<sequence length="242" mass="27073">MLYESALVGAFNYLWGHRDASAGKPPSIPILSNAQNPLDHLLGDMIGRVEGRYFLIEFKGAAHGFFDEVHAKGAKAARTNLYQHLRKDSECRKFARFGHFGAWSDGTLRFAPYAHVVGPGSYASAQYHELDFASFEADFEQFYAQINCGDLTPFTQHDVLYANGLGLPADAMLEYFECILQQFPGVVAPSEEAKAIFGFWSPVTASIVAVPTSFEGLLWSFEEAKRLTQKQEKTSIRRDYRP</sequence>
<protein>
    <submittedName>
        <fullName evidence="1">Uncharacterized protein</fullName>
    </submittedName>
</protein>
<organism evidence="1 2">
    <name type="scientific">Janthinobacterium aestuarii</name>
    <dbReference type="NCBI Taxonomy" id="2985511"/>
    <lineage>
        <taxon>Bacteria</taxon>
        <taxon>Pseudomonadati</taxon>
        <taxon>Pseudomonadota</taxon>
        <taxon>Betaproteobacteria</taxon>
        <taxon>Burkholderiales</taxon>
        <taxon>Oxalobacteraceae</taxon>
        <taxon>Janthinobacterium</taxon>
    </lineage>
</organism>
<dbReference type="RefSeq" id="WP_338680434.1">
    <property type="nucleotide sequence ID" value="NZ_CP142523.1"/>
</dbReference>
<keyword evidence="2" id="KW-1185">Reference proteome</keyword>
<evidence type="ECO:0000313" key="2">
    <source>
        <dbReference type="Proteomes" id="UP001373909"/>
    </source>
</evidence>
<reference evidence="1 2" key="1">
    <citation type="submission" date="2024-01" db="EMBL/GenBank/DDBJ databases">
        <title>Draft genome sequences of nine bacterial species from freshwater ponds near Washington, DC.</title>
        <authorList>
            <person name="Pavloudi C."/>
            <person name="Oliver L."/>
            <person name="Slattery K."/>
            <person name="Lissner G."/>
            <person name="Saw J.H."/>
        </authorList>
    </citation>
    <scope>NUCLEOTIDE SEQUENCE [LARGE SCALE GENOMIC DNA]</scope>
    <source>
        <strain evidence="2">TB1-E2</strain>
    </source>
</reference>
<evidence type="ECO:0000313" key="1">
    <source>
        <dbReference type="EMBL" id="WWO47033.1"/>
    </source>
</evidence>
<gene>
    <name evidence="1" type="ORF">OPV09_02615</name>
</gene>
<name>A0ABZ2GMN7_9BURK</name>
<accession>A0ABZ2GMN7</accession>
<dbReference type="EMBL" id="CP142523">
    <property type="protein sequence ID" value="WWO47033.1"/>
    <property type="molecule type" value="Genomic_DNA"/>
</dbReference>